<evidence type="ECO:0000313" key="14">
    <source>
        <dbReference type="Proteomes" id="UP001259982"/>
    </source>
</evidence>
<evidence type="ECO:0000256" key="6">
    <source>
        <dbReference type="ARBA" id="ARBA00022692"/>
    </source>
</evidence>
<dbReference type="Pfam" id="PF05134">
    <property type="entry name" value="T2SSL"/>
    <property type="match status" value="1"/>
</dbReference>
<dbReference type="InterPro" id="IPR024230">
    <property type="entry name" value="GspL_cyto_dom"/>
</dbReference>
<evidence type="ECO:0000313" key="13">
    <source>
        <dbReference type="EMBL" id="MDT0618674.1"/>
    </source>
</evidence>
<evidence type="ECO:0000256" key="4">
    <source>
        <dbReference type="ARBA" id="ARBA00022475"/>
    </source>
</evidence>
<evidence type="ECO:0000256" key="2">
    <source>
        <dbReference type="ARBA" id="ARBA00005318"/>
    </source>
</evidence>
<keyword evidence="4" id="KW-1003">Cell membrane</keyword>
<dbReference type="RefSeq" id="WP_311658841.1">
    <property type="nucleotide sequence ID" value="NZ_JAVRHY010000007.1"/>
</dbReference>
<sequence length="396" mass="42617">MSESQAILVDAHGQLYAAQGDGLVPAEPADLPADVSLILVVPGEDVLLSSVDIPPVRQATRRRQAVRFALEDRLAQPIDELHIAIGPRTPGGEFPAAIAAHDRMEAWLGAIGERAPQVVAIVPDYLCLSLPHDGEAALYLGDDRALVRIGPFRGFACELSLAPALLRRGDEDIPLHVATDGSEAADQVIARLRDRGFTVEPAATTAPAAGATGLLHAASIRPPINLLQDIYAPRSARDEWLRPLRPGLIMLGLWVMLLLAGQALEYRELAREQEQMRAFAETQFRAAFPDVDNLNNLRLQAENEIRQLRAREGTAGLFPLLQAAADAIGPTSALTIDSFQFRNGELFLSLRGDDVQSVEALRSGFADNRVAQLEIQSADAGSDGVQIRARVSPAAS</sequence>
<dbReference type="InterPro" id="IPR025691">
    <property type="entry name" value="GspL_pp_dom"/>
</dbReference>
<dbReference type="InterPro" id="IPR007812">
    <property type="entry name" value="T2SS_protein-GspL"/>
</dbReference>
<dbReference type="InterPro" id="IPR043129">
    <property type="entry name" value="ATPase_NBD"/>
</dbReference>
<evidence type="ECO:0000259" key="11">
    <source>
        <dbReference type="Pfam" id="PF05134"/>
    </source>
</evidence>
<feature type="domain" description="GspL periplasmic" evidence="12">
    <location>
        <begin position="244"/>
        <end position="390"/>
    </location>
</feature>
<protein>
    <recommendedName>
        <fullName evidence="10">Type II secretion system protein L</fullName>
        <shortName evidence="10">T2SS protein L</shortName>
    </recommendedName>
</protein>
<gene>
    <name evidence="13" type="primary">gspL</name>
    <name evidence="13" type="ORF">RM531_09305</name>
</gene>
<evidence type="ECO:0000259" key="12">
    <source>
        <dbReference type="Pfam" id="PF12693"/>
    </source>
</evidence>
<dbReference type="Pfam" id="PF12693">
    <property type="entry name" value="GspL_C"/>
    <property type="match status" value="1"/>
</dbReference>
<keyword evidence="8" id="KW-1133">Transmembrane helix</keyword>
<dbReference type="Gene3D" id="3.30.1360.100">
    <property type="entry name" value="General secretion pathway protein M, EpsM"/>
    <property type="match status" value="1"/>
</dbReference>
<dbReference type="EMBL" id="JAVRHY010000007">
    <property type="protein sequence ID" value="MDT0618674.1"/>
    <property type="molecule type" value="Genomic_DNA"/>
</dbReference>
<evidence type="ECO:0000256" key="10">
    <source>
        <dbReference type="PIRNR" id="PIRNR015761"/>
    </source>
</evidence>
<keyword evidence="14" id="KW-1185">Reference proteome</keyword>
<dbReference type="Gene3D" id="3.30.420.380">
    <property type="match status" value="1"/>
</dbReference>
<evidence type="ECO:0000256" key="8">
    <source>
        <dbReference type="ARBA" id="ARBA00022989"/>
    </source>
</evidence>
<keyword evidence="5" id="KW-0997">Cell inner membrane</keyword>
<comment type="caution">
    <text evidence="13">The sequence shown here is derived from an EMBL/GenBank/DDBJ whole genome shotgun (WGS) entry which is preliminary data.</text>
</comment>
<keyword evidence="3 10" id="KW-0813">Transport</keyword>
<name>A0ABU3B8V2_9GAMM</name>
<evidence type="ECO:0000256" key="3">
    <source>
        <dbReference type="ARBA" id="ARBA00022448"/>
    </source>
</evidence>
<keyword evidence="7 10" id="KW-0653">Protein transport</keyword>
<comment type="subcellular location">
    <subcellularLocation>
        <location evidence="1">Cell inner membrane</location>
        <topology evidence="1">Single-pass membrane protein</topology>
    </subcellularLocation>
</comment>
<evidence type="ECO:0000256" key="1">
    <source>
        <dbReference type="ARBA" id="ARBA00004377"/>
    </source>
</evidence>
<comment type="similarity">
    <text evidence="2 10">Belongs to the GSP L family.</text>
</comment>
<dbReference type="PIRSF" id="PIRSF015761">
    <property type="entry name" value="Protein_L"/>
    <property type="match status" value="1"/>
</dbReference>
<dbReference type="NCBIfam" id="TIGR01709">
    <property type="entry name" value="typeII_sec_gspL"/>
    <property type="match status" value="1"/>
</dbReference>
<dbReference type="CDD" id="cd24017">
    <property type="entry name" value="ASKHA_T2SSL_N"/>
    <property type="match status" value="1"/>
</dbReference>
<accession>A0ABU3B8V2</accession>
<reference evidence="13 14" key="1">
    <citation type="submission" date="2023-09" db="EMBL/GenBank/DDBJ databases">
        <authorList>
            <person name="Rey-Velasco X."/>
        </authorList>
    </citation>
    <scope>NUCLEOTIDE SEQUENCE [LARGE SCALE GENOMIC DNA]</scope>
    <source>
        <strain evidence="13 14">P385</strain>
    </source>
</reference>
<keyword evidence="9" id="KW-0472">Membrane</keyword>
<evidence type="ECO:0000256" key="9">
    <source>
        <dbReference type="ARBA" id="ARBA00023136"/>
    </source>
</evidence>
<organism evidence="13 14">
    <name type="scientific">Spectribacter acetivorans</name>
    <dbReference type="NCBI Taxonomy" id="3075603"/>
    <lineage>
        <taxon>Bacteria</taxon>
        <taxon>Pseudomonadati</taxon>
        <taxon>Pseudomonadota</taxon>
        <taxon>Gammaproteobacteria</taxon>
        <taxon>Salinisphaerales</taxon>
        <taxon>Salinisphaeraceae</taxon>
        <taxon>Spectribacter</taxon>
    </lineage>
</organism>
<dbReference type="Proteomes" id="UP001259982">
    <property type="component" value="Unassembled WGS sequence"/>
</dbReference>
<evidence type="ECO:0000256" key="5">
    <source>
        <dbReference type="ARBA" id="ARBA00022519"/>
    </source>
</evidence>
<keyword evidence="6" id="KW-0812">Transmembrane</keyword>
<dbReference type="SUPFAM" id="SSF53067">
    <property type="entry name" value="Actin-like ATPase domain"/>
    <property type="match status" value="1"/>
</dbReference>
<feature type="domain" description="GspL cytoplasmic actin-ATPase-like" evidence="11">
    <location>
        <begin position="32"/>
        <end position="232"/>
    </location>
</feature>
<evidence type="ECO:0000256" key="7">
    <source>
        <dbReference type="ARBA" id="ARBA00022927"/>
    </source>
</evidence>
<proteinExistence type="inferred from homology"/>
<comment type="function">
    <text evidence="10">Inner membrane component of the type II secretion system required for the energy-dependent secretion of extracellular factors such as proteases and toxins from the periplasm.</text>
</comment>